<accession>A0ABY9TP12</accession>
<proteinExistence type="predicted"/>
<organism evidence="1 2">
    <name type="scientific">Thalassotalea psychrophila</name>
    <dbReference type="NCBI Taxonomy" id="3065647"/>
    <lineage>
        <taxon>Bacteria</taxon>
        <taxon>Pseudomonadati</taxon>
        <taxon>Pseudomonadota</taxon>
        <taxon>Gammaproteobacteria</taxon>
        <taxon>Alteromonadales</taxon>
        <taxon>Colwelliaceae</taxon>
        <taxon>Thalassotalea</taxon>
    </lineage>
</organism>
<dbReference type="InterPro" id="IPR009749">
    <property type="entry name" value="DUF1315"/>
</dbReference>
<keyword evidence="2" id="KW-1185">Reference proteome</keyword>
<dbReference type="Proteomes" id="UP001258994">
    <property type="component" value="Chromosome"/>
</dbReference>
<evidence type="ECO:0000313" key="2">
    <source>
        <dbReference type="Proteomes" id="UP001258994"/>
    </source>
</evidence>
<dbReference type="RefSeq" id="WP_348389621.1">
    <property type="nucleotide sequence ID" value="NZ_CP134145.1"/>
</dbReference>
<protein>
    <submittedName>
        <fullName evidence="1">DUF1315 family protein</fullName>
    </submittedName>
</protein>
<name>A0ABY9TP12_9GAMM</name>
<gene>
    <name evidence="1" type="ORF">RGQ13_10055</name>
</gene>
<sequence>MDLFEVVDNMSIEMYERLKHAAETGKWPEGTPVDKAQRDSALQLAMAYQSRHLNSDDILTIGSDGGIVHKTKAQLKKQFKQAATAEASDSNDDIARFTNL</sequence>
<reference evidence="2" key="1">
    <citation type="submission" date="2023-09" db="EMBL/GenBank/DDBJ databases">
        <authorList>
            <person name="Zhang C."/>
        </authorList>
    </citation>
    <scope>NUCLEOTIDE SEQUENCE [LARGE SCALE GENOMIC DNA]</scope>
    <source>
        <strain evidence="2">SQ149</strain>
    </source>
</reference>
<dbReference type="Pfam" id="PF07023">
    <property type="entry name" value="DUF1315"/>
    <property type="match status" value="1"/>
</dbReference>
<dbReference type="EMBL" id="CP134145">
    <property type="protein sequence ID" value="WNC70481.1"/>
    <property type="molecule type" value="Genomic_DNA"/>
</dbReference>
<evidence type="ECO:0000313" key="1">
    <source>
        <dbReference type="EMBL" id="WNC70481.1"/>
    </source>
</evidence>